<reference evidence="2 3" key="1">
    <citation type="journal article" date="2014" name="Genome Announc.">
        <title>Genome Sequence of a Promising Hydrogen-Producing Facultative Anaerobic Bacterium, Brevundimonas naejangsanensis Strain B1.</title>
        <authorList>
            <person name="Su H."/>
            <person name="Zhang T."/>
            <person name="Bao M."/>
            <person name="Jiang Y."/>
            <person name="Wang Y."/>
            <person name="Tan T."/>
        </authorList>
    </citation>
    <scope>NUCLEOTIDE SEQUENCE [LARGE SCALE GENOMIC DNA]</scope>
    <source>
        <strain evidence="2 3">B1</strain>
    </source>
</reference>
<dbReference type="Proteomes" id="UP000077603">
    <property type="component" value="Chromosome"/>
</dbReference>
<accession>A0A172Y3K4</accession>
<feature type="transmembrane region" description="Helical" evidence="1">
    <location>
        <begin position="55"/>
        <end position="74"/>
    </location>
</feature>
<dbReference type="AlphaFoldDB" id="A0A172Y3K4"/>
<feature type="transmembrane region" description="Helical" evidence="1">
    <location>
        <begin position="125"/>
        <end position="152"/>
    </location>
</feature>
<keyword evidence="1" id="KW-1133">Transmembrane helix</keyword>
<proteinExistence type="predicted"/>
<dbReference type="OrthoDB" id="7205752at2"/>
<keyword evidence="3" id="KW-1185">Reference proteome</keyword>
<feature type="transmembrane region" description="Helical" evidence="1">
    <location>
        <begin position="95"/>
        <end position="119"/>
    </location>
</feature>
<dbReference type="STRING" id="588932.DA69_02290"/>
<feature type="transmembrane region" description="Helical" evidence="1">
    <location>
        <begin position="22"/>
        <end position="43"/>
    </location>
</feature>
<dbReference type="KEGG" id="bne:DA69_02290"/>
<organism evidence="2 3">
    <name type="scientific">Brevundimonas naejangsanensis</name>
    <dbReference type="NCBI Taxonomy" id="588932"/>
    <lineage>
        <taxon>Bacteria</taxon>
        <taxon>Pseudomonadati</taxon>
        <taxon>Pseudomonadota</taxon>
        <taxon>Alphaproteobacteria</taxon>
        <taxon>Caulobacterales</taxon>
        <taxon>Caulobacteraceae</taxon>
        <taxon>Brevundimonas</taxon>
    </lineage>
</organism>
<dbReference type="EMBL" id="CP015614">
    <property type="protein sequence ID" value="ANF53685.1"/>
    <property type="molecule type" value="Genomic_DNA"/>
</dbReference>
<sequence length="154" mass="15983">MNTEITAAGAAAARNKKKMDDLTVVLCALTVVGVSATAATPFWPDAWGRAPSIGVVVLAAGLAVFTALHTLYWWRGLDEAAKEAHKWAWWWGGNLGFVVGGAAVVIAALAGVNLLPAAVPHTDAALIALGVAAAFAAQAVGYGVAWCGWWFARR</sequence>
<keyword evidence="1" id="KW-0472">Membrane</keyword>
<gene>
    <name evidence="2" type="ORF">DA69_02290</name>
</gene>
<dbReference type="RefSeq" id="WP_025977662.1">
    <property type="nucleotide sequence ID" value="NZ_CP015614.1"/>
</dbReference>
<name>A0A172Y3K4_9CAUL</name>
<evidence type="ECO:0000313" key="3">
    <source>
        <dbReference type="Proteomes" id="UP000077603"/>
    </source>
</evidence>
<evidence type="ECO:0000256" key="1">
    <source>
        <dbReference type="SAM" id="Phobius"/>
    </source>
</evidence>
<protein>
    <submittedName>
        <fullName evidence="2">Uncharacterized protein</fullName>
    </submittedName>
</protein>
<evidence type="ECO:0000313" key="2">
    <source>
        <dbReference type="EMBL" id="ANF53685.1"/>
    </source>
</evidence>
<keyword evidence="1" id="KW-0812">Transmembrane</keyword>